<dbReference type="EMBL" id="APVH01000077">
    <property type="protein sequence ID" value="EPX75499.1"/>
    <property type="molecule type" value="Genomic_DNA"/>
</dbReference>
<dbReference type="STRING" id="1123237.Salmuc_04018"/>
<protein>
    <recommendedName>
        <fullName evidence="1">YjiS-like domain-containing protein</fullName>
    </recommendedName>
</protein>
<name>S9RNE1_9RHOB</name>
<organism evidence="2 3">
    <name type="scientific">Salipiger mucosus DSM 16094</name>
    <dbReference type="NCBI Taxonomy" id="1123237"/>
    <lineage>
        <taxon>Bacteria</taxon>
        <taxon>Pseudomonadati</taxon>
        <taxon>Pseudomonadota</taxon>
        <taxon>Alphaproteobacteria</taxon>
        <taxon>Rhodobacterales</taxon>
        <taxon>Roseobacteraceae</taxon>
        <taxon>Salipiger</taxon>
    </lineage>
</organism>
<comment type="caution">
    <text evidence="2">The sequence shown here is derived from an EMBL/GenBank/DDBJ whole genome shotgun (WGS) entry which is preliminary data.</text>
</comment>
<gene>
    <name evidence="2" type="ORF">Salmuc_04018</name>
</gene>
<evidence type="ECO:0000313" key="3">
    <source>
        <dbReference type="Proteomes" id="UP000015347"/>
    </source>
</evidence>
<dbReference type="AlphaFoldDB" id="S9RNE1"/>
<evidence type="ECO:0000313" key="2">
    <source>
        <dbReference type="EMBL" id="EPX75499.1"/>
    </source>
</evidence>
<keyword evidence="3" id="KW-1185">Reference proteome</keyword>
<feature type="domain" description="YjiS-like" evidence="1">
    <location>
        <begin position="29"/>
        <end position="62"/>
    </location>
</feature>
<dbReference type="InterPro" id="IPR009506">
    <property type="entry name" value="YjiS-like"/>
</dbReference>
<dbReference type="RefSeq" id="WP_020043589.1">
    <property type="nucleotide sequence ID" value="NZ_KE557296.1"/>
</dbReference>
<dbReference type="Pfam" id="PF06568">
    <property type="entry name" value="YjiS-like"/>
    <property type="match status" value="1"/>
</dbReference>
<reference evidence="3" key="1">
    <citation type="journal article" date="2014" name="Stand. Genomic Sci.">
        <title>Genome sequence of the exopolysaccharide-producing Salipiger mucosus type strain (DSM 16094(T)), a moderately halophilic member of the Roseobacter clade.</title>
        <authorList>
            <person name="Riedel T."/>
            <person name="Spring S."/>
            <person name="Fiebig A."/>
            <person name="Petersen J."/>
            <person name="Kyrpides N.C."/>
            <person name="Goker M."/>
            <person name="Klenk H.P."/>
        </authorList>
    </citation>
    <scope>NUCLEOTIDE SEQUENCE [LARGE SCALE GENOMIC DNA]</scope>
    <source>
        <strain evidence="3">DSM 16094</strain>
    </source>
</reference>
<accession>S9RNE1</accession>
<dbReference type="OrthoDB" id="8244198at2"/>
<dbReference type="HOGENOM" id="CLU_178481_1_0_5"/>
<dbReference type="Proteomes" id="UP000015347">
    <property type="component" value="Unassembled WGS sequence"/>
</dbReference>
<evidence type="ECO:0000259" key="1">
    <source>
        <dbReference type="Pfam" id="PF06568"/>
    </source>
</evidence>
<proteinExistence type="predicted"/>
<sequence length="73" mass="8443">MAYAQQDIARFNQSGLKARFQQLRDTFEQRAARRAVFHRTVDELQALSDRELADLGFHRSEIPRIARQAVAEA</sequence>